<name>A0A2J7RSC1_9NEOP</name>
<protein>
    <submittedName>
        <fullName evidence="1">Uncharacterized protein</fullName>
    </submittedName>
</protein>
<dbReference type="InParanoid" id="A0A2J7RSC1"/>
<keyword evidence="2" id="KW-1185">Reference proteome</keyword>
<gene>
    <name evidence="1" type="ORF">B7P43_G13770</name>
</gene>
<comment type="caution">
    <text evidence="1">The sequence shown here is derived from an EMBL/GenBank/DDBJ whole genome shotgun (WGS) entry which is preliminary data.</text>
</comment>
<proteinExistence type="predicted"/>
<dbReference type="AlphaFoldDB" id="A0A2J7RSC1"/>
<dbReference type="EMBL" id="NEVH01000261">
    <property type="protein sequence ID" value="PNF43741.1"/>
    <property type="molecule type" value="Genomic_DNA"/>
</dbReference>
<evidence type="ECO:0000313" key="2">
    <source>
        <dbReference type="Proteomes" id="UP000235965"/>
    </source>
</evidence>
<dbReference type="Proteomes" id="UP000235965">
    <property type="component" value="Unassembled WGS sequence"/>
</dbReference>
<sequence length="61" mass="7154">MLHRIARDTVVCYFQGSFTERDTFKNNKLAFAEVLLSSYHTAHRRDVRELLTNRISPATQK</sequence>
<evidence type="ECO:0000313" key="1">
    <source>
        <dbReference type="EMBL" id="PNF43741.1"/>
    </source>
</evidence>
<accession>A0A2J7RSC1</accession>
<reference evidence="1 2" key="1">
    <citation type="submission" date="2017-12" db="EMBL/GenBank/DDBJ databases">
        <title>Hemimetabolous genomes reveal molecular basis of termite eusociality.</title>
        <authorList>
            <person name="Harrison M.C."/>
            <person name="Jongepier E."/>
            <person name="Robertson H.M."/>
            <person name="Arning N."/>
            <person name="Bitard-Feildel T."/>
            <person name="Chao H."/>
            <person name="Childers C.P."/>
            <person name="Dinh H."/>
            <person name="Doddapaneni H."/>
            <person name="Dugan S."/>
            <person name="Gowin J."/>
            <person name="Greiner C."/>
            <person name="Han Y."/>
            <person name="Hu H."/>
            <person name="Hughes D.S.T."/>
            <person name="Huylmans A.-K."/>
            <person name="Kemena C."/>
            <person name="Kremer L.P.M."/>
            <person name="Lee S.L."/>
            <person name="Lopez-Ezquerra A."/>
            <person name="Mallet L."/>
            <person name="Monroy-Kuhn J.M."/>
            <person name="Moser A."/>
            <person name="Murali S.C."/>
            <person name="Muzny D.M."/>
            <person name="Otani S."/>
            <person name="Piulachs M.-D."/>
            <person name="Poelchau M."/>
            <person name="Qu J."/>
            <person name="Schaub F."/>
            <person name="Wada-Katsumata A."/>
            <person name="Worley K.C."/>
            <person name="Xie Q."/>
            <person name="Ylla G."/>
            <person name="Poulsen M."/>
            <person name="Gibbs R.A."/>
            <person name="Schal C."/>
            <person name="Richards S."/>
            <person name="Belles X."/>
            <person name="Korb J."/>
            <person name="Bornberg-Bauer E."/>
        </authorList>
    </citation>
    <scope>NUCLEOTIDE SEQUENCE [LARGE SCALE GENOMIC DNA]</scope>
    <source>
        <tissue evidence="1">Whole body</tissue>
    </source>
</reference>
<organism evidence="1 2">
    <name type="scientific">Cryptotermes secundus</name>
    <dbReference type="NCBI Taxonomy" id="105785"/>
    <lineage>
        <taxon>Eukaryota</taxon>
        <taxon>Metazoa</taxon>
        <taxon>Ecdysozoa</taxon>
        <taxon>Arthropoda</taxon>
        <taxon>Hexapoda</taxon>
        <taxon>Insecta</taxon>
        <taxon>Pterygota</taxon>
        <taxon>Neoptera</taxon>
        <taxon>Polyneoptera</taxon>
        <taxon>Dictyoptera</taxon>
        <taxon>Blattodea</taxon>
        <taxon>Blattoidea</taxon>
        <taxon>Termitoidae</taxon>
        <taxon>Kalotermitidae</taxon>
        <taxon>Cryptotermitinae</taxon>
        <taxon>Cryptotermes</taxon>
    </lineage>
</organism>